<dbReference type="PROSITE" id="PS51195">
    <property type="entry name" value="Q_MOTIF"/>
    <property type="match status" value="1"/>
</dbReference>
<keyword evidence="4" id="KW-0067">ATP-binding</keyword>
<keyword evidence="3" id="KW-0347">Helicase</keyword>
<dbReference type="GO" id="GO:0016787">
    <property type="term" value="F:hydrolase activity"/>
    <property type="evidence" value="ECO:0007669"/>
    <property type="project" value="UniProtKB-KW"/>
</dbReference>
<dbReference type="Proteomes" id="UP000537890">
    <property type="component" value="Unassembled WGS sequence"/>
</dbReference>
<reference evidence="7 8" key="1">
    <citation type="submission" date="2020-05" db="EMBL/GenBank/DDBJ databases">
        <title>Horizontal transmission and recombination maintain forever young bacterial symbiont genomes.</title>
        <authorList>
            <person name="Russell S.L."/>
            <person name="Pepper-Tunick E."/>
            <person name="Svedberg J."/>
            <person name="Byrne A."/>
            <person name="Ruelas Castillo J."/>
            <person name="Vollmers C."/>
            <person name="Beinart R.A."/>
            <person name="Corbett-Detig R."/>
        </authorList>
    </citation>
    <scope>NUCLEOTIDE SEQUENCE [LARGE SCALE GENOMIC DNA]</scope>
    <source>
        <strain evidence="7">4727-3</strain>
    </source>
</reference>
<evidence type="ECO:0000256" key="4">
    <source>
        <dbReference type="ARBA" id="ARBA00022840"/>
    </source>
</evidence>
<dbReference type="EMBL" id="JACCHS010000087">
    <property type="protein sequence ID" value="NYT47124.1"/>
    <property type="molecule type" value="Genomic_DNA"/>
</dbReference>
<keyword evidence="2" id="KW-0378">Hydrolase</keyword>
<evidence type="ECO:0000256" key="2">
    <source>
        <dbReference type="ARBA" id="ARBA00022801"/>
    </source>
</evidence>
<organism evidence="7 8">
    <name type="scientific">Candidatus Methanofishera endochildressiae</name>
    <dbReference type="NCBI Taxonomy" id="2738884"/>
    <lineage>
        <taxon>Bacteria</taxon>
        <taxon>Pseudomonadati</taxon>
        <taxon>Pseudomonadota</taxon>
        <taxon>Gammaproteobacteria</taxon>
        <taxon>Candidatus Methanofishera</taxon>
    </lineage>
</organism>
<evidence type="ECO:0000313" key="7">
    <source>
        <dbReference type="EMBL" id="NYT47124.1"/>
    </source>
</evidence>
<feature type="domain" description="DEAD-box RNA helicase Q" evidence="6">
    <location>
        <begin position="9"/>
        <end position="37"/>
    </location>
</feature>
<evidence type="ECO:0000256" key="3">
    <source>
        <dbReference type="ARBA" id="ARBA00022806"/>
    </source>
</evidence>
<name>A0A7Z0SDU4_9GAMM</name>
<accession>A0A7Z0SDU4</accession>
<protein>
    <recommendedName>
        <fullName evidence="6">DEAD-box RNA helicase Q domain-containing protein</fullName>
    </recommendedName>
</protein>
<dbReference type="AlphaFoldDB" id="A0A7Z0SDU4"/>
<dbReference type="GO" id="GO:0003724">
    <property type="term" value="F:RNA helicase activity"/>
    <property type="evidence" value="ECO:0007669"/>
    <property type="project" value="InterPro"/>
</dbReference>
<keyword evidence="1" id="KW-0547">Nucleotide-binding</keyword>
<feature type="short sequence motif" description="Q motif" evidence="5">
    <location>
        <begin position="9"/>
        <end position="37"/>
    </location>
</feature>
<sequence>MKKTHLTDTRFINLELSKSILKGLKDAGFDQCSPIQDQSLPIALRDRDAGKKRKREGKRRKFFLAAFQRLLKGNVKKKTLVHFLAPPVNFAFSSIKMRF</sequence>
<dbReference type="SUPFAM" id="SSF52540">
    <property type="entry name" value="P-loop containing nucleoside triphosphate hydrolases"/>
    <property type="match status" value="1"/>
</dbReference>
<dbReference type="Gene3D" id="3.40.50.300">
    <property type="entry name" value="P-loop containing nucleotide triphosphate hydrolases"/>
    <property type="match status" value="1"/>
</dbReference>
<dbReference type="InterPro" id="IPR027417">
    <property type="entry name" value="P-loop_NTPase"/>
</dbReference>
<evidence type="ECO:0000256" key="5">
    <source>
        <dbReference type="PROSITE-ProRule" id="PRU00552"/>
    </source>
</evidence>
<evidence type="ECO:0000256" key="1">
    <source>
        <dbReference type="ARBA" id="ARBA00022741"/>
    </source>
</evidence>
<gene>
    <name evidence="7" type="ORF">H0A75_05520</name>
</gene>
<proteinExistence type="predicted"/>
<evidence type="ECO:0000313" key="8">
    <source>
        <dbReference type="Proteomes" id="UP000537890"/>
    </source>
</evidence>
<evidence type="ECO:0000259" key="6">
    <source>
        <dbReference type="PROSITE" id="PS51195"/>
    </source>
</evidence>
<dbReference type="GO" id="GO:0005524">
    <property type="term" value="F:ATP binding"/>
    <property type="evidence" value="ECO:0007669"/>
    <property type="project" value="UniProtKB-KW"/>
</dbReference>
<comment type="caution">
    <text evidence="7">The sequence shown here is derived from an EMBL/GenBank/DDBJ whole genome shotgun (WGS) entry which is preliminary data.</text>
</comment>
<dbReference type="InterPro" id="IPR014014">
    <property type="entry name" value="RNA_helicase_DEAD_Q_motif"/>
</dbReference>